<evidence type="ECO:0000256" key="7">
    <source>
        <dbReference type="ARBA" id="ARBA00023065"/>
    </source>
</evidence>
<dbReference type="Pfam" id="PF07715">
    <property type="entry name" value="Plug"/>
    <property type="match status" value="1"/>
</dbReference>
<dbReference type="GO" id="GO:0009279">
    <property type="term" value="C:cell outer membrane"/>
    <property type="evidence" value="ECO:0007669"/>
    <property type="project" value="UniProtKB-SubCell"/>
</dbReference>
<evidence type="ECO:0000259" key="14">
    <source>
        <dbReference type="Pfam" id="PF00593"/>
    </source>
</evidence>
<keyword evidence="6" id="KW-0408">Iron</keyword>
<dbReference type="PANTHER" id="PTHR32552">
    <property type="entry name" value="FERRICHROME IRON RECEPTOR-RELATED"/>
    <property type="match status" value="1"/>
</dbReference>
<dbReference type="EMBL" id="JAEEFW010000001">
    <property type="protein sequence ID" value="MBU4631565.1"/>
    <property type="molecule type" value="Genomic_DNA"/>
</dbReference>
<accession>A0AAJ1E064</accession>
<dbReference type="InterPro" id="IPR000531">
    <property type="entry name" value="Beta-barrel_TonB"/>
</dbReference>
<evidence type="ECO:0000313" key="16">
    <source>
        <dbReference type="EMBL" id="MBU4631565.1"/>
    </source>
</evidence>
<dbReference type="RefSeq" id="WP_124334852.1">
    <property type="nucleotide sequence ID" value="NZ_CP027741.1"/>
</dbReference>
<keyword evidence="5 11" id="KW-0812">Transmembrane</keyword>
<comment type="caution">
    <text evidence="16">The sequence shown here is derived from an EMBL/GenBank/DDBJ whole genome shotgun (WGS) entry which is preliminary data.</text>
</comment>
<name>A0AAJ1E064_9PSED</name>
<keyword evidence="9 11" id="KW-0472">Membrane</keyword>
<dbReference type="CDD" id="cd01347">
    <property type="entry name" value="ligand_gated_channel"/>
    <property type="match status" value="1"/>
</dbReference>
<dbReference type="InterPro" id="IPR036942">
    <property type="entry name" value="Beta-barrel_TonB_sf"/>
</dbReference>
<protein>
    <submittedName>
        <fullName evidence="16">TonB-dependent receptor</fullName>
    </submittedName>
</protein>
<evidence type="ECO:0000259" key="15">
    <source>
        <dbReference type="Pfam" id="PF07715"/>
    </source>
</evidence>
<organism evidence="16 17">
    <name type="scientific">Pseudomonas chlororaphis subsp. aurantiaca</name>
    <dbReference type="NCBI Taxonomy" id="86192"/>
    <lineage>
        <taxon>Bacteria</taxon>
        <taxon>Pseudomonadati</taxon>
        <taxon>Pseudomonadota</taxon>
        <taxon>Gammaproteobacteria</taxon>
        <taxon>Pseudomonadales</taxon>
        <taxon>Pseudomonadaceae</taxon>
        <taxon>Pseudomonas</taxon>
    </lineage>
</organism>
<gene>
    <name evidence="16" type="ORF">I8747_01940</name>
</gene>
<evidence type="ECO:0000256" key="13">
    <source>
        <dbReference type="SAM" id="SignalP"/>
    </source>
</evidence>
<feature type="signal peptide" evidence="13">
    <location>
        <begin position="1"/>
        <end position="30"/>
    </location>
</feature>
<evidence type="ECO:0000313" key="17">
    <source>
        <dbReference type="Proteomes" id="UP000787568"/>
    </source>
</evidence>
<feature type="chain" id="PRO_5042494092" evidence="13">
    <location>
        <begin position="31"/>
        <end position="715"/>
    </location>
</feature>
<evidence type="ECO:0000256" key="12">
    <source>
        <dbReference type="RuleBase" id="RU003357"/>
    </source>
</evidence>
<evidence type="ECO:0000256" key="4">
    <source>
        <dbReference type="ARBA" id="ARBA00022496"/>
    </source>
</evidence>
<evidence type="ECO:0000256" key="5">
    <source>
        <dbReference type="ARBA" id="ARBA00022692"/>
    </source>
</evidence>
<keyword evidence="13" id="KW-0732">Signal</keyword>
<dbReference type="InterPro" id="IPR039426">
    <property type="entry name" value="TonB-dep_rcpt-like"/>
</dbReference>
<sequence length="715" mass="79373">MQHFTAHRLTLAVSLSAGVSLNLAGLSAHAEEGSDKAALPVVTVTAEHHAEDLQKAPLAISAFDEKALEDKQIKSIRDLSGQVPNLSLSRQSISYSAQTYGIRGIGETDPIQEAAVAVYADDLYIPRAISSMLDFNDVERVEVLRGPQGTLYGRNSSAGAIRVITRDPTQETRGFLELGAGNYDARNGRLLISGPLVDNTLFGSFSAIRLSRDGTVSNPTRGKDVNNVDIQSYRGKLRYKPDDSPWDVQLTLAGTFDRGDTTSYTPFDANGRFDKFKSYSSLDPKNRLDQGSSVLRAIYAIDDHLNLKSVTAYSAFHQPVDYDNSGQAALIQNNLILYKQDYATQEFQLNGDYDDFSFSTGLYLYREQFDAERDNLTYSVARNRVIGQGQYSTTRTESYALYGQGSYRITPQLSLIAGLRFTREHKNFEYDNYAIDSNRRITGTNFSADSSKSWQSTSPKLGFEYAWTPHLNQYAYVAKGFKAGGYDNRAPTRAAAEQAFSPEDVTTWETGFKGDFFDRRLRANLALFYNDYKDLQTNAYDPALGVSLRTNVGQAHTYGVELETLSALTNDLQLTFNLGYLQSQYDDFENASGAGVDANGKQLVFSPRWNTSVGLNYTLPAGLPGTWLAGTDAQFQTKSYANALNDDIQEIPRQTFWNANTRYISGDGHWTTTLAVKNLLDRAYPQSVGYVPSSGARYYAVNDPRTLLLSVRYDL</sequence>
<dbReference type="GO" id="GO:0006826">
    <property type="term" value="P:iron ion transport"/>
    <property type="evidence" value="ECO:0007669"/>
    <property type="project" value="UniProtKB-KW"/>
</dbReference>
<keyword evidence="8 12" id="KW-0798">TonB box</keyword>
<dbReference type="Pfam" id="PF00593">
    <property type="entry name" value="TonB_dep_Rec_b-barrel"/>
    <property type="match status" value="1"/>
</dbReference>
<evidence type="ECO:0000256" key="10">
    <source>
        <dbReference type="ARBA" id="ARBA00023237"/>
    </source>
</evidence>
<evidence type="ECO:0000256" key="3">
    <source>
        <dbReference type="ARBA" id="ARBA00022452"/>
    </source>
</evidence>
<comment type="subcellular location">
    <subcellularLocation>
        <location evidence="1 11">Cell outer membrane</location>
        <topology evidence="1 11">Multi-pass membrane protein</topology>
    </subcellularLocation>
</comment>
<evidence type="ECO:0000256" key="1">
    <source>
        <dbReference type="ARBA" id="ARBA00004571"/>
    </source>
</evidence>
<evidence type="ECO:0000256" key="2">
    <source>
        <dbReference type="ARBA" id="ARBA00022448"/>
    </source>
</evidence>
<feature type="domain" description="TonB-dependent receptor-like beta-barrel" evidence="14">
    <location>
        <begin position="232"/>
        <end position="679"/>
    </location>
</feature>
<dbReference type="PROSITE" id="PS52016">
    <property type="entry name" value="TONB_DEPENDENT_REC_3"/>
    <property type="match status" value="1"/>
</dbReference>
<dbReference type="PANTHER" id="PTHR32552:SF81">
    <property type="entry name" value="TONB-DEPENDENT OUTER MEMBRANE RECEPTOR"/>
    <property type="match status" value="1"/>
</dbReference>
<keyword evidence="16" id="KW-0675">Receptor</keyword>
<reference evidence="16" key="1">
    <citation type="submission" date="2020-12" db="EMBL/GenBank/DDBJ databases">
        <title>Generalized mutagenesis with transposon Tn5. A laboratory procedure for the identification of genes responsible for a bacterial phenotype and its regulation, illustrated with phenazine production in Pseudomonas chlororaphis.</title>
        <authorList>
            <person name="Muzio F."/>
            <person name="Sobrero P."/>
            <person name="Agaras B."/>
            <person name="Valverde C."/>
        </authorList>
    </citation>
    <scope>NUCLEOTIDE SEQUENCE</scope>
    <source>
        <strain evidence="16">SMMP3</strain>
    </source>
</reference>
<dbReference type="Proteomes" id="UP000787568">
    <property type="component" value="Unassembled WGS sequence"/>
</dbReference>
<dbReference type="InterPro" id="IPR012910">
    <property type="entry name" value="Plug_dom"/>
</dbReference>
<evidence type="ECO:0000256" key="9">
    <source>
        <dbReference type="ARBA" id="ARBA00023136"/>
    </source>
</evidence>
<keyword evidence="7" id="KW-0406">Ion transport</keyword>
<keyword evidence="4" id="KW-0410">Iron transport</keyword>
<feature type="domain" description="TonB-dependent receptor plug" evidence="15">
    <location>
        <begin position="53"/>
        <end position="160"/>
    </location>
</feature>
<comment type="similarity">
    <text evidence="11 12">Belongs to the TonB-dependent receptor family.</text>
</comment>
<keyword evidence="3 11" id="KW-1134">Transmembrane beta strand</keyword>
<dbReference type="SUPFAM" id="SSF56935">
    <property type="entry name" value="Porins"/>
    <property type="match status" value="1"/>
</dbReference>
<evidence type="ECO:0000256" key="6">
    <source>
        <dbReference type="ARBA" id="ARBA00023004"/>
    </source>
</evidence>
<proteinExistence type="inferred from homology"/>
<evidence type="ECO:0000256" key="11">
    <source>
        <dbReference type="PROSITE-ProRule" id="PRU01360"/>
    </source>
</evidence>
<dbReference type="Gene3D" id="2.40.170.20">
    <property type="entry name" value="TonB-dependent receptor, beta-barrel domain"/>
    <property type="match status" value="1"/>
</dbReference>
<keyword evidence="10 11" id="KW-0998">Cell outer membrane</keyword>
<evidence type="ECO:0000256" key="8">
    <source>
        <dbReference type="ARBA" id="ARBA00023077"/>
    </source>
</evidence>
<dbReference type="AlphaFoldDB" id="A0AAJ1E064"/>
<keyword evidence="2 11" id="KW-0813">Transport</keyword>